<dbReference type="Proteomes" id="UP000305948">
    <property type="component" value="Unassembled WGS sequence"/>
</dbReference>
<gene>
    <name evidence="1" type="ORF">OE88DRAFT_1738493</name>
</gene>
<organism evidence="1 2">
    <name type="scientific">Heliocybe sulcata</name>
    <dbReference type="NCBI Taxonomy" id="5364"/>
    <lineage>
        <taxon>Eukaryota</taxon>
        <taxon>Fungi</taxon>
        <taxon>Dikarya</taxon>
        <taxon>Basidiomycota</taxon>
        <taxon>Agaricomycotina</taxon>
        <taxon>Agaricomycetes</taxon>
        <taxon>Gloeophyllales</taxon>
        <taxon>Gloeophyllaceae</taxon>
        <taxon>Heliocybe</taxon>
    </lineage>
</organism>
<proteinExistence type="predicted"/>
<dbReference type="AlphaFoldDB" id="A0A5C3MRL0"/>
<dbReference type="OrthoDB" id="3270175at2759"/>
<protein>
    <submittedName>
        <fullName evidence="1">Uncharacterized protein</fullName>
    </submittedName>
</protein>
<dbReference type="EMBL" id="ML213523">
    <property type="protein sequence ID" value="TFK47577.1"/>
    <property type="molecule type" value="Genomic_DNA"/>
</dbReference>
<evidence type="ECO:0000313" key="2">
    <source>
        <dbReference type="Proteomes" id="UP000305948"/>
    </source>
</evidence>
<keyword evidence="2" id="KW-1185">Reference proteome</keyword>
<accession>A0A5C3MRL0</accession>
<sequence>MPFIGGPITKFNIPSCRGWPETTSLSKAPLLHLNASVFGALQILKSAYRNGHISASKEAADFVKDLKFHSDVGDDEWTDVDDDGDIV</sequence>
<reference evidence="1 2" key="1">
    <citation type="journal article" date="2019" name="Nat. Ecol. Evol.">
        <title>Megaphylogeny resolves global patterns of mushroom evolution.</title>
        <authorList>
            <person name="Varga T."/>
            <person name="Krizsan K."/>
            <person name="Foldi C."/>
            <person name="Dima B."/>
            <person name="Sanchez-Garcia M."/>
            <person name="Sanchez-Ramirez S."/>
            <person name="Szollosi G.J."/>
            <person name="Szarkandi J.G."/>
            <person name="Papp V."/>
            <person name="Albert L."/>
            <person name="Andreopoulos W."/>
            <person name="Angelini C."/>
            <person name="Antonin V."/>
            <person name="Barry K.W."/>
            <person name="Bougher N.L."/>
            <person name="Buchanan P."/>
            <person name="Buyck B."/>
            <person name="Bense V."/>
            <person name="Catcheside P."/>
            <person name="Chovatia M."/>
            <person name="Cooper J."/>
            <person name="Damon W."/>
            <person name="Desjardin D."/>
            <person name="Finy P."/>
            <person name="Geml J."/>
            <person name="Haridas S."/>
            <person name="Hughes K."/>
            <person name="Justo A."/>
            <person name="Karasinski D."/>
            <person name="Kautmanova I."/>
            <person name="Kiss B."/>
            <person name="Kocsube S."/>
            <person name="Kotiranta H."/>
            <person name="LaButti K.M."/>
            <person name="Lechner B.E."/>
            <person name="Liimatainen K."/>
            <person name="Lipzen A."/>
            <person name="Lukacs Z."/>
            <person name="Mihaltcheva S."/>
            <person name="Morgado L.N."/>
            <person name="Niskanen T."/>
            <person name="Noordeloos M.E."/>
            <person name="Ohm R.A."/>
            <person name="Ortiz-Santana B."/>
            <person name="Ovrebo C."/>
            <person name="Racz N."/>
            <person name="Riley R."/>
            <person name="Savchenko A."/>
            <person name="Shiryaev A."/>
            <person name="Soop K."/>
            <person name="Spirin V."/>
            <person name="Szebenyi C."/>
            <person name="Tomsovsky M."/>
            <person name="Tulloss R.E."/>
            <person name="Uehling J."/>
            <person name="Grigoriev I.V."/>
            <person name="Vagvolgyi C."/>
            <person name="Papp T."/>
            <person name="Martin F.M."/>
            <person name="Miettinen O."/>
            <person name="Hibbett D.S."/>
            <person name="Nagy L.G."/>
        </authorList>
    </citation>
    <scope>NUCLEOTIDE SEQUENCE [LARGE SCALE GENOMIC DNA]</scope>
    <source>
        <strain evidence="1 2">OMC1185</strain>
    </source>
</reference>
<evidence type="ECO:0000313" key="1">
    <source>
        <dbReference type="EMBL" id="TFK47577.1"/>
    </source>
</evidence>
<name>A0A5C3MRL0_9AGAM</name>